<dbReference type="STRING" id="29172.A0A0D8XRD7"/>
<dbReference type="InterPro" id="IPR008922">
    <property type="entry name" value="Di-copper_centre_dom_sf"/>
</dbReference>
<evidence type="ECO:0000313" key="3">
    <source>
        <dbReference type="EMBL" id="KJH47075.1"/>
    </source>
</evidence>
<dbReference type="PROSITE" id="PS00497">
    <property type="entry name" value="TYROSINASE_1"/>
    <property type="match status" value="1"/>
</dbReference>
<reference evidence="4" key="2">
    <citation type="journal article" date="2016" name="Sci. Rep.">
        <title>Dictyocaulus viviparus genome, variome and transcriptome elucidate lungworm biology and support future intervention.</title>
        <authorList>
            <person name="McNulty S.N."/>
            <person name="Strube C."/>
            <person name="Rosa B.A."/>
            <person name="Martin J.C."/>
            <person name="Tyagi R."/>
            <person name="Choi Y.J."/>
            <person name="Wang Q."/>
            <person name="Hallsworth Pepin K."/>
            <person name="Zhang X."/>
            <person name="Ozersky P."/>
            <person name="Wilson R.K."/>
            <person name="Sternberg P.W."/>
            <person name="Gasser R.B."/>
            <person name="Mitreva M."/>
        </authorList>
    </citation>
    <scope>NUCLEOTIDE SEQUENCE [LARGE SCALE GENOMIC DNA]</scope>
    <source>
        <strain evidence="4">HannoverDv2000</strain>
    </source>
</reference>
<keyword evidence="1" id="KW-0479">Metal-binding</keyword>
<dbReference type="PANTHER" id="PTHR11474">
    <property type="entry name" value="TYROSINASE FAMILY MEMBER"/>
    <property type="match status" value="1"/>
</dbReference>
<evidence type="ECO:0000313" key="4">
    <source>
        <dbReference type="Proteomes" id="UP000053766"/>
    </source>
</evidence>
<gene>
    <name evidence="3" type="ORF">DICVIV_06835</name>
</gene>
<dbReference type="EMBL" id="KN716321">
    <property type="protein sequence ID" value="KJH47075.1"/>
    <property type="molecule type" value="Genomic_DNA"/>
</dbReference>
<dbReference type="Proteomes" id="UP000053766">
    <property type="component" value="Unassembled WGS sequence"/>
</dbReference>
<dbReference type="Pfam" id="PF00264">
    <property type="entry name" value="Tyrosinase"/>
    <property type="match status" value="1"/>
</dbReference>
<dbReference type="AlphaFoldDB" id="A0A0D8XRD7"/>
<dbReference type="GO" id="GO:0016491">
    <property type="term" value="F:oxidoreductase activity"/>
    <property type="evidence" value="ECO:0007669"/>
    <property type="project" value="InterPro"/>
</dbReference>
<dbReference type="InterPro" id="IPR050316">
    <property type="entry name" value="Tyrosinase/Hemocyanin"/>
</dbReference>
<sequence>MKPGISVISRHTVSEYFKGRVIYIDFSQQSKKRQASKSIRKEIRMLNDVERQNLWNAMNKLKSIDIDNITIWDLHTLVHYPDSAPGAHWGPAFLPWHREFLRQFEIALQREEPSVSLPYWDSTLDEGLN</sequence>
<dbReference type="PANTHER" id="PTHR11474:SF122">
    <property type="entry name" value="TYROSINASE COPPER-BINDING DOMAIN-CONTAINING PROTEIN"/>
    <property type="match status" value="1"/>
</dbReference>
<name>A0A0D8XRD7_DICVI</name>
<protein>
    <recommendedName>
        <fullName evidence="2">Tyrosinase copper-binding domain-containing protein</fullName>
    </recommendedName>
</protein>
<evidence type="ECO:0000256" key="1">
    <source>
        <dbReference type="ARBA" id="ARBA00022723"/>
    </source>
</evidence>
<keyword evidence="4" id="KW-1185">Reference proteome</keyword>
<feature type="domain" description="Tyrosinase copper-binding" evidence="2">
    <location>
        <begin position="88"/>
        <end position="105"/>
    </location>
</feature>
<dbReference type="OrthoDB" id="6132182at2759"/>
<accession>A0A0D8XRD7</accession>
<dbReference type="GO" id="GO:0046872">
    <property type="term" value="F:metal ion binding"/>
    <property type="evidence" value="ECO:0007669"/>
    <property type="project" value="UniProtKB-KW"/>
</dbReference>
<dbReference type="InterPro" id="IPR002227">
    <property type="entry name" value="Tyrosinase_Cu-bd"/>
</dbReference>
<dbReference type="SUPFAM" id="SSF48056">
    <property type="entry name" value="Di-copper centre-containing domain"/>
    <property type="match status" value="1"/>
</dbReference>
<evidence type="ECO:0000259" key="2">
    <source>
        <dbReference type="PROSITE" id="PS00497"/>
    </source>
</evidence>
<dbReference type="Gene3D" id="1.10.1280.10">
    <property type="entry name" value="Di-copper center containing domain from catechol oxidase"/>
    <property type="match status" value="1"/>
</dbReference>
<proteinExistence type="predicted"/>
<reference evidence="3 4" key="1">
    <citation type="submission" date="2013-11" db="EMBL/GenBank/DDBJ databases">
        <title>Draft genome of the bovine lungworm Dictyocaulus viviparus.</title>
        <authorList>
            <person name="Mitreva M."/>
        </authorList>
    </citation>
    <scope>NUCLEOTIDE SEQUENCE [LARGE SCALE GENOMIC DNA]</scope>
    <source>
        <strain evidence="3 4">HannoverDv2000</strain>
    </source>
</reference>
<organism evidence="3 4">
    <name type="scientific">Dictyocaulus viviparus</name>
    <name type="common">Bovine lungworm</name>
    <dbReference type="NCBI Taxonomy" id="29172"/>
    <lineage>
        <taxon>Eukaryota</taxon>
        <taxon>Metazoa</taxon>
        <taxon>Ecdysozoa</taxon>
        <taxon>Nematoda</taxon>
        <taxon>Chromadorea</taxon>
        <taxon>Rhabditida</taxon>
        <taxon>Rhabditina</taxon>
        <taxon>Rhabditomorpha</taxon>
        <taxon>Strongyloidea</taxon>
        <taxon>Metastrongylidae</taxon>
        <taxon>Dictyocaulus</taxon>
    </lineage>
</organism>